<dbReference type="OrthoDB" id="2055766at2"/>
<name>A0A133XRT9_9LACT</name>
<dbReference type="EMBL" id="LSCQ01000092">
    <property type="protein sequence ID" value="KXB33642.1"/>
    <property type="molecule type" value="Genomic_DNA"/>
</dbReference>
<dbReference type="AlphaFoldDB" id="A0A133XRT9"/>
<reference evidence="1 2" key="1">
    <citation type="submission" date="2016-01" db="EMBL/GenBank/DDBJ databases">
        <authorList>
            <person name="Oliw E.H."/>
        </authorList>
    </citation>
    <scope>NUCLEOTIDE SEQUENCE [LARGE SCALE GENOMIC DNA]</scope>
    <source>
        <strain evidence="1 2">KA00635</strain>
    </source>
</reference>
<gene>
    <name evidence="1" type="ORF">HMPREF3187_01652</name>
</gene>
<dbReference type="RefSeq" id="WP_060937314.1">
    <property type="nucleotide sequence ID" value="NZ_JASOZP010000009.1"/>
</dbReference>
<organism evidence="1 2">
    <name type="scientific">Aerococcus christensenii</name>
    <dbReference type="NCBI Taxonomy" id="87541"/>
    <lineage>
        <taxon>Bacteria</taxon>
        <taxon>Bacillati</taxon>
        <taxon>Bacillota</taxon>
        <taxon>Bacilli</taxon>
        <taxon>Lactobacillales</taxon>
        <taxon>Aerococcaceae</taxon>
        <taxon>Aerococcus</taxon>
    </lineage>
</organism>
<dbReference type="Proteomes" id="UP000070422">
    <property type="component" value="Unassembled WGS sequence"/>
</dbReference>
<accession>A0A133XRT9</accession>
<comment type="caution">
    <text evidence="1">The sequence shown here is derived from an EMBL/GenBank/DDBJ whole genome shotgun (WGS) entry which is preliminary data.</text>
</comment>
<evidence type="ECO:0000313" key="2">
    <source>
        <dbReference type="Proteomes" id="UP000070422"/>
    </source>
</evidence>
<sequence>MTYFDKIRKDIEMSINNGACAIPFIYQGKQCGLSYEVSKGIFTFYSWFGDKMKDYGNKSLNEIFDDPFFDGHSLKQLINERKIEIDFC</sequence>
<dbReference type="PATRIC" id="fig|87541.4.peg.1639"/>
<proteinExistence type="predicted"/>
<evidence type="ECO:0000313" key="1">
    <source>
        <dbReference type="EMBL" id="KXB33642.1"/>
    </source>
</evidence>
<protein>
    <submittedName>
        <fullName evidence="1">Uncharacterized protein</fullName>
    </submittedName>
</protein>